<dbReference type="SUPFAM" id="SSF56349">
    <property type="entry name" value="DNA breaking-rejoining enzymes"/>
    <property type="match status" value="1"/>
</dbReference>
<evidence type="ECO:0000259" key="7">
    <source>
        <dbReference type="PROSITE" id="PS51898"/>
    </source>
</evidence>
<keyword evidence="4" id="KW-0805">Transcription regulation</keyword>
<protein>
    <submittedName>
        <fullName evidence="8">Tyrosine-type DNA invertase</fullName>
    </submittedName>
</protein>
<dbReference type="Gene3D" id="1.10.443.10">
    <property type="entry name" value="Intergrase catalytic core"/>
    <property type="match status" value="1"/>
</dbReference>
<evidence type="ECO:0000256" key="2">
    <source>
        <dbReference type="ARBA" id="ARBA00022558"/>
    </source>
</evidence>
<dbReference type="InterPro" id="IPR011010">
    <property type="entry name" value="DNA_brk_join_enz"/>
</dbReference>
<sequence>MKKRKYLTEHEINLLLDSANKGMNAERNYCMILMAYRHGFRISELLALTMADVDIQSGVIYVKRLKNGFSVYHPLSEDECHALSKWLSLKKMTSTSVTSEAIFTTSSGAAISRSQAWKIISKCGVESNIGFRVHPHMLRHSCGYKLAERGTDTRLIQDYLGHRNIRHTVLYTKSNFNRFTGLWGSATTPPIAV</sequence>
<keyword evidence="3" id="KW-0229">DNA integration</keyword>
<dbReference type="AlphaFoldDB" id="A0AAJ5UDI5"/>
<keyword evidence="9" id="KW-1185">Reference proteome</keyword>
<keyword evidence="5" id="KW-0804">Transcription</keyword>
<evidence type="ECO:0000256" key="1">
    <source>
        <dbReference type="ARBA" id="ARBA00008857"/>
    </source>
</evidence>
<keyword evidence="2" id="KW-1029">Fimbrium biogenesis</keyword>
<dbReference type="EMBL" id="CP112887">
    <property type="protein sequence ID" value="WBW60394.1"/>
    <property type="molecule type" value="Genomic_DNA"/>
</dbReference>
<reference evidence="8 9" key="1">
    <citation type="journal article" date="2023" name="Microbiol. Resour. Announc.">
        <title>Complete Genome Sequence of the First Colistin-Resistant Raoultella electrica Strain.</title>
        <authorList>
            <person name="Aldeia C."/>
            <person name="Campos-Madueno E.I."/>
            <person name="Sendi P."/>
            <person name="Endimiani A."/>
        </authorList>
    </citation>
    <scope>NUCLEOTIDE SEQUENCE [LARGE SCALE GENOMIC DNA]</scope>
    <source>
        <strain evidence="8 9">S2-IND-01-C</strain>
    </source>
</reference>
<evidence type="ECO:0000313" key="9">
    <source>
        <dbReference type="Proteomes" id="UP001210130"/>
    </source>
</evidence>
<proteinExistence type="inferred from homology"/>
<dbReference type="PROSITE" id="PS51898">
    <property type="entry name" value="TYR_RECOMBINASE"/>
    <property type="match status" value="1"/>
</dbReference>
<accession>A0AAJ5UDI5</accession>
<evidence type="ECO:0000256" key="3">
    <source>
        <dbReference type="ARBA" id="ARBA00022908"/>
    </source>
</evidence>
<dbReference type="NCBIfam" id="NF007370">
    <property type="entry name" value="PRK09870.1"/>
    <property type="match status" value="1"/>
</dbReference>
<evidence type="ECO:0000313" key="8">
    <source>
        <dbReference type="EMBL" id="WBW60394.1"/>
    </source>
</evidence>
<organism evidence="8 9">
    <name type="scientific">Klebsiella electrica</name>
    <dbReference type="NCBI Taxonomy" id="1259973"/>
    <lineage>
        <taxon>Bacteria</taxon>
        <taxon>Pseudomonadati</taxon>
        <taxon>Pseudomonadota</taxon>
        <taxon>Gammaproteobacteria</taxon>
        <taxon>Enterobacterales</taxon>
        <taxon>Enterobacteriaceae</taxon>
        <taxon>Klebsiella/Raoultella group</taxon>
        <taxon>Klebsiella</taxon>
    </lineage>
</organism>
<dbReference type="RefSeq" id="WP_100683207.1">
    <property type="nucleotide sequence ID" value="NZ_CP112887.1"/>
</dbReference>
<dbReference type="InterPro" id="IPR002104">
    <property type="entry name" value="Integrase_catalytic"/>
</dbReference>
<dbReference type="GO" id="GO:0006310">
    <property type="term" value="P:DNA recombination"/>
    <property type="evidence" value="ECO:0007669"/>
    <property type="project" value="UniProtKB-KW"/>
</dbReference>
<dbReference type="InterPro" id="IPR050090">
    <property type="entry name" value="Tyrosine_recombinase_XerCD"/>
</dbReference>
<dbReference type="GO" id="GO:0003677">
    <property type="term" value="F:DNA binding"/>
    <property type="evidence" value="ECO:0007669"/>
    <property type="project" value="InterPro"/>
</dbReference>
<dbReference type="Pfam" id="PF00589">
    <property type="entry name" value="Phage_integrase"/>
    <property type="match status" value="1"/>
</dbReference>
<dbReference type="PANTHER" id="PTHR30349:SF62">
    <property type="entry name" value="TYPE 1 FIMBRIAE REGULATORY PROTEIN FIMB-RELATED"/>
    <property type="match status" value="1"/>
</dbReference>
<dbReference type="NCBIfam" id="NF007371">
    <property type="entry name" value="PRK09871.1"/>
    <property type="match status" value="1"/>
</dbReference>
<feature type="domain" description="Tyr recombinase" evidence="7">
    <location>
        <begin position="2"/>
        <end position="184"/>
    </location>
</feature>
<dbReference type="GO" id="GO:0015074">
    <property type="term" value="P:DNA integration"/>
    <property type="evidence" value="ECO:0007669"/>
    <property type="project" value="UniProtKB-KW"/>
</dbReference>
<comment type="similarity">
    <text evidence="1">Belongs to the 'phage' integrase family.</text>
</comment>
<dbReference type="PANTHER" id="PTHR30349">
    <property type="entry name" value="PHAGE INTEGRASE-RELATED"/>
    <property type="match status" value="1"/>
</dbReference>
<evidence type="ECO:0000256" key="6">
    <source>
        <dbReference type="ARBA" id="ARBA00023172"/>
    </source>
</evidence>
<evidence type="ECO:0000256" key="5">
    <source>
        <dbReference type="ARBA" id="ARBA00023163"/>
    </source>
</evidence>
<evidence type="ECO:0000256" key="4">
    <source>
        <dbReference type="ARBA" id="ARBA00023015"/>
    </source>
</evidence>
<keyword evidence="6" id="KW-0233">DNA recombination</keyword>
<name>A0AAJ5UDI5_9ENTR</name>
<dbReference type="InterPro" id="IPR013762">
    <property type="entry name" value="Integrase-like_cat_sf"/>
</dbReference>
<dbReference type="Proteomes" id="UP001210130">
    <property type="component" value="Chromosome"/>
</dbReference>
<gene>
    <name evidence="8" type="ORF">OR613_20615</name>
</gene>